<evidence type="ECO:0000259" key="1">
    <source>
        <dbReference type="Pfam" id="PF00501"/>
    </source>
</evidence>
<dbReference type="InterPro" id="IPR050237">
    <property type="entry name" value="ATP-dep_AMP-bd_enzyme"/>
</dbReference>
<dbReference type="InterPro" id="IPR045851">
    <property type="entry name" value="AMP-bd_C_sf"/>
</dbReference>
<accession>A0A9X1IGC6</accession>
<gene>
    <name evidence="3" type="ORF">LHA35_21450</name>
</gene>
<dbReference type="InterPro" id="IPR000873">
    <property type="entry name" value="AMP-dep_synth/lig_dom"/>
</dbReference>
<dbReference type="Proteomes" id="UP001139311">
    <property type="component" value="Unassembled WGS sequence"/>
</dbReference>
<reference evidence="3" key="1">
    <citation type="submission" date="2021-10" db="EMBL/GenBank/DDBJ databases">
        <title>Roseicella aerolatum sp. nov., isolated from aerosols of e-waste dismantling site.</title>
        <authorList>
            <person name="Qin T."/>
        </authorList>
    </citation>
    <scope>NUCLEOTIDE SEQUENCE</scope>
    <source>
        <strain evidence="3">GB24</strain>
    </source>
</reference>
<dbReference type="Pfam" id="PF00501">
    <property type="entry name" value="AMP-binding"/>
    <property type="match status" value="1"/>
</dbReference>
<dbReference type="GO" id="GO:0016877">
    <property type="term" value="F:ligase activity, forming carbon-sulfur bonds"/>
    <property type="evidence" value="ECO:0007669"/>
    <property type="project" value="UniProtKB-ARBA"/>
</dbReference>
<proteinExistence type="predicted"/>
<evidence type="ECO:0000313" key="4">
    <source>
        <dbReference type="Proteomes" id="UP001139311"/>
    </source>
</evidence>
<protein>
    <submittedName>
        <fullName evidence="3">AMP-binding protein</fullName>
    </submittedName>
</protein>
<dbReference type="Pfam" id="PF13193">
    <property type="entry name" value="AMP-binding_C"/>
    <property type="match status" value="1"/>
</dbReference>
<organism evidence="3 4">
    <name type="scientific">Roseicella aerolata</name>
    <dbReference type="NCBI Taxonomy" id="2883479"/>
    <lineage>
        <taxon>Bacteria</taxon>
        <taxon>Pseudomonadati</taxon>
        <taxon>Pseudomonadota</taxon>
        <taxon>Alphaproteobacteria</taxon>
        <taxon>Acetobacterales</taxon>
        <taxon>Roseomonadaceae</taxon>
        <taxon>Roseicella</taxon>
    </lineage>
</organism>
<dbReference type="InterPro" id="IPR025110">
    <property type="entry name" value="AMP-bd_C"/>
</dbReference>
<dbReference type="InterPro" id="IPR020845">
    <property type="entry name" value="AMP-binding_CS"/>
</dbReference>
<dbReference type="Gene3D" id="3.40.50.12780">
    <property type="entry name" value="N-terminal domain of ligase-like"/>
    <property type="match status" value="1"/>
</dbReference>
<dbReference type="PANTHER" id="PTHR43767:SF7">
    <property type="entry name" value="MEDIUM_LONG-CHAIN-FATTY-ACID--COA LIGASE FADD8"/>
    <property type="match status" value="1"/>
</dbReference>
<sequence length="528" mass="57449">MAEIGARARRNTIGDAVRRAGARFRDRPALRFGERLWRFADLDLAADRVARMLLDSGLRPGERVVAFGRNSDAYLLLWLGCARAGLVHVPANFALTAAELDYILRQCGASALFVQPALRPVAEAAGTGLTGLLRGTIDAGEGQHDILAAAGEARWGRPGNPEVGEGVRDEDLVQLQYTSGTTGQPKGAMMTHRAILAEYASVTIELEMRRDDRALAALPLYHTAQMHCFTMPQMLNGAFTLLIEAPNPALVLELIERERITSFFAPPTVWITLLQHPDFGRRDLSSLRNIYYGASIMPVPILQELRQRLPGARPFNCYGQSEIAPLATVLRPEEHDARPGSVGRPVLNVETRVVDPEMRDVAPGERGEVIHRSPQLCLGYWNMPEETARAFEGGWFHSGDVATIDAEGYLAIVDRTKDLINTGGVLVASREVEEALFTHPAVAEVAVIAVPDPKWIEAVAAVVVLRPEAPADIEEALLAHARASLAPYKVPKRIMLAESLPKNTAGKLLKRELRQIHAGTASGALGAG</sequence>
<dbReference type="CDD" id="cd17631">
    <property type="entry name" value="FACL_FadD13-like"/>
    <property type="match status" value="1"/>
</dbReference>
<dbReference type="NCBIfam" id="NF006182">
    <property type="entry name" value="PRK08316.1"/>
    <property type="match status" value="1"/>
</dbReference>
<dbReference type="RefSeq" id="WP_226611848.1">
    <property type="nucleotide sequence ID" value="NZ_JAJAQI010000040.1"/>
</dbReference>
<name>A0A9X1IGC6_9PROT</name>
<comment type="caution">
    <text evidence="3">The sequence shown here is derived from an EMBL/GenBank/DDBJ whole genome shotgun (WGS) entry which is preliminary data.</text>
</comment>
<dbReference type="EMBL" id="JAJAQI010000040">
    <property type="protein sequence ID" value="MCB4824301.1"/>
    <property type="molecule type" value="Genomic_DNA"/>
</dbReference>
<dbReference type="AlphaFoldDB" id="A0A9X1IGC6"/>
<dbReference type="InterPro" id="IPR042099">
    <property type="entry name" value="ANL_N_sf"/>
</dbReference>
<dbReference type="PANTHER" id="PTHR43767">
    <property type="entry name" value="LONG-CHAIN-FATTY-ACID--COA LIGASE"/>
    <property type="match status" value="1"/>
</dbReference>
<dbReference type="Gene3D" id="3.30.300.30">
    <property type="match status" value="1"/>
</dbReference>
<keyword evidence="4" id="KW-1185">Reference proteome</keyword>
<dbReference type="SUPFAM" id="SSF56801">
    <property type="entry name" value="Acetyl-CoA synthetase-like"/>
    <property type="match status" value="1"/>
</dbReference>
<feature type="domain" description="AMP-binding enzyme C-terminal" evidence="2">
    <location>
        <begin position="431"/>
        <end position="507"/>
    </location>
</feature>
<evidence type="ECO:0000259" key="2">
    <source>
        <dbReference type="Pfam" id="PF13193"/>
    </source>
</evidence>
<feature type="domain" description="AMP-dependent synthetase/ligase" evidence="1">
    <location>
        <begin position="18"/>
        <end position="381"/>
    </location>
</feature>
<evidence type="ECO:0000313" key="3">
    <source>
        <dbReference type="EMBL" id="MCB4824301.1"/>
    </source>
</evidence>
<dbReference type="PROSITE" id="PS00455">
    <property type="entry name" value="AMP_BINDING"/>
    <property type="match status" value="1"/>
</dbReference>